<protein>
    <recommendedName>
        <fullName evidence="3">D-isomer specific 2-hydroxyacid dehydrogenase NAD-binding domain-containing protein</fullName>
    </recommendedName>
</protein>
<dbReference type="PANTHER" id="PTHR43333:SF1">
    <property type="entry name" value="D-ISOMER SPECIFIC 2-HYDROXYACID DEHYDROGENASE NAD-BINDING DOMAIN-CONTAINING PROTEIN"/>
    <property type="match status" value="1"/>
</dbReference>
<dbReference type="PROSITE" id="PS00065">
    <property type="entry name" value="D_2_HYDROXYACID_DH_1"/>
    <property type="match status" value="1"/>
</dbReference>
<dbReference type="Pfam" id="PF02826">
    <property type="entry name" value="2-Hacid_dh_C"/>
    <property type="match status" value="1"/>
</dbReference>
<accession>A0A8T1G3U8</accession>
<reference evidence="7" key="1">
    <citation type="submission" date="2018-10" db="EMBL/GenBank/DDBJ databases">
        <title>Effector identification in a new, highly contiguous assembly of the strawberry crown rot pathogen Phytophthora cactorum.</title>
        <authorList>
            <person name="Armitage A.D."/>
            <person name="Nellist C.F."/>
            <person name="Bates H."/>
            <person name="Vickerstaff R.J."/>
            <person name="Harrison R.J."/>
        </authorList>
    </citation>
    <scope>NUCLEOTIDE SEQUENCE</scope>
    <source>
        <strain evidence="4">15-7</strain>
        <strain evidence="5">4032</strain>
        <strain evidence="6">4040</strain>
        <strain evidence="7">P415</strain>
        <strain evidence="8">P421</strain>
    </source>
</reference>
<dbReference type="Proteomes" id="UP000760860">
    <property type="component" value="Unassembled WGS sequence"/>
</dbReference>
<dbReference type="PANTHER" id="PTHR43333">
    <property type="entry name" value="2-HACID_DH_C DOMAIN-CONTAINING PROTEIN"/>
    <property type="match status" value="1"/>
</dbReference>
<evidence type="ECO:0000313" key="6">
    <source>
        <dbReference type="EMBL" id="KAG2945770.1"/>
    </source>
</evidence>
<keyword evidence="1" id="KW-0560">Oxidoreductase</keyword>
<dbReference type="EMBL" id="RCML01000163">
    <property type="protein sequence ID" value="KAG2987899.1"/>
    <property type="molecule type" value="Genomic_DNA"/>
</dbReference>
<dbReference type="FunFam" id="3.40.50.720:FF:000363">
    <property type="entry name" value="D-isomer specific 2-hydroxyacid dehydrogenase"/>
    <property type="match status" value="1"/>
</dbReference>
<dbReference type="CDD" id="cd05300">
    <property type="entry name" value="2-Hacid_dh_1"/>
    <property type="match status" value="1"/>
</dbReference>
<dbReference type="EMBL" id="RCMV01000137">
    <property type="protein sequence ID" value="KAG3223681.1"/>
    <property type="molecule type" value="Genomic_DNA"/>
</dbReference>
<dbReference type="AlphaFoldDB" id="A0A8T1G3U8"/>
<dbReference type="InterPro" id="IPR036291">
    <property type="entry name" value="NAD(P)-bd_dom_sf"/>
</dbReference>
<evidence type="ECO:0000313" key="8">
    <source>
        <dbReference type="EMBL" id="KAG3223681.1"/>
    </source>
</evidence>
<evidence type="ECO:0000313" key="5">
    <source>
        <dbReference type="EMBL" id="KAG2939228.1"/>
    </source>
</evidence>
<dbReference type="GO" id="GO:0016491">
    <property type="term" value="F:oxidoreductase activity"/>
    <property type="evidence" value="ECO:0007669"/>
    <property type="project" value="UniProtKB-KW"/>
</dbReference>
<gene>
    <name evidence="4" type="ORF">PC113_g7793</name>
    <name evidence="5" type="ORF">PC115_g3203</name>
    <name evidence="6" type="ORF">PC117_g8171</name>
    <name evidence="7" type="ORF">PC118_g7027</name>
    <name evidence="8" type="ORF">PC129_g5637</name>
</gene>
<evidence type="ECO:0000259" key="3">
    <source>
        <dbReference type="Pfam" id="PF02826"/>
    </source>
</evidence>
<proteinExistence type="predicted"/>
<organism evidence="7 9">
    <name type="scientific">Phytophthora cactorum</name>
    <dbReference type="NCBI Taxonomy" id="29920"/>
    <lineage>
        <taxon>Eukaryota</taxon>
        <taxon>Sar</taxon>
        <taxon>Stramenopiles</taxon>
        <taxon>Oomycota</taxon>
        <taxon>Peronosporomycetes</taxon>
        <taxon>Peronosporales</taxon>
        <taxon>Peronosporaceae</taxon>
        <taxon>Phytophthora</taxon>
    </lineage>
</organism>
<sequence>MEWLLAEHTHCVTFHLAIMAAKLRVPVITFKEGLADAVKQRLLAADSPARALFQAGGLEFVTLPLPTFPSSHGVPAAAPGDKVDAEKAELVESKWELTEDQQEVLAEATIVLGDAHNCAPLLLTPETGLPKNMQHLLKNVQWVQGTYAGVEQYLKRREPGTPPPSFQLTRAGGINGLAQYVFGWVVTFERKFHEAYAMQKQKVFAHQALRYRPFQTVTVGILGLGAIGQAIGTLAKLAGFNVVGFKRKLRGDEDEVFKNCAHRVSTDLDEVLRTSDYIVSILPSTPATKYLLTEANLHLCSEKKPVFINVGRGDVISEQTIVQALDSHWFSKAVVDVFEKEPLPEDSQLWDHPKVFMTPHVAAYCFNEDVADVFVPNLDAYIASRSLQYLVDWVSGY</sequence>
<dbReference type="Proteomes" id="UP000697107">
    <property type="component" value="Unassembled WGS sequence"/>
</dbReference>
<evidence type="ECO:0000256" key="2">
    <source>
        <dbReference type="ARBA" id="ARBA00023027"/>
    </source>
</evidence>
<dbReference type="InterPro" id="IPR006140">
    <property type="entry name" value="D-isomer_DH_NAD-bd"/>
</dbReference>
<dbReference type="VEuPathDB" id="FungiDB:PC110_g5277"/>
<dbReference type="Proteomes" id="UP000774804">
    <property type="component" value="Unassembled WGS sequence"/>
</dbReference>
<dbReference type="EMBL" id="RCMG01000175">
    <property type="protein sequence ID" value="KAG2860743.1"/>
    <property type="molecule type" value="Genomic_DNA"/>
</dbReference>
<evidence type="ECO:0000313" key="7">
    <source>
        <dbReference type="EMBL" id="KAG2987899.1"/>
    </source>
</evidence>
<dbReference type="SUPFAM" id="SSF51735">
    <property type="entry name" value="NAD(P)-binding Rossmann-fold domains"/>
    <property type="match status" value="1"/>
</dbReference>
<evidence type="ECO:0000313" key="4">
    <source>
        <dbReference type="EMBL" id="KAG2860743.1"/>
    </source>
</evidence>
<evidence type="ECO:0000313" key="9">
    <source>
        <dbReference type="Proteomes" id="UP000697107"/>
    </source>
</evidence>
<dbReference type="Proteomes" id="UP000735874">
    <property type="component" value="Unassembled WGS sequence"/>
</dbReference>
<dbReference type="EMBL" id="RCMI01000052">
    <property type="protein sequence ID" value="KAG2939228.1"/>
    <property type="molecule type" value="Genomic_DNA"/>
</dbReference>
<feature type="domain" description="D-isomer specific 2-hydroxyacid dehydrogenase NAD-binding" evidence="3">
    <location>
        <begin position="185"/>
        <end position="362"/>
    </location>
</feature>
<dbReference type="InterPro" id="IPR029752">
    <property type="entry name" value="D-isomer_DH_CS1"/>
</dbReference>
<comment type="caution">
    <text evidence="7">The sequence shown here is derived from an EMBL/GenBank/DDBJ whole genome shotgun (WGS) entry which is preliminary data.</text>
</comment>
<name>A0A8T1G3U8_9STRA</name>
<dbReference type="Gene3D" id="3.40.50.720">
    <property type="entry name" value="NAD(P)-binding Rossmann-like Domain"/>
    <property type="match status" value="2"/>
</dbReference>
<dbReference type="EMBL" id="RCMK01000174">
    <property type="protein sequence ID" value="KAG2945770.1"/>
    <property type="molecule type" value="Genomic_DNA"/>
</dbReference>
<evidence type="ECO:0000256" key="1">
    <source>
        <dbReference type="ARBA" id="ARBA00023002"/>
    </source>
</evidence>
<dbReference type="Proteomes" id="UP000736787">
    <property type="component" value="Unassembled WGS sequence"/>
</dbReference>
<dbReference type="GO" id="GO:0051287">
    <property type="term" value="F:NAD binding"/>
    <property type="evidence" value="ECO:0007669"/>
    <property type="project" value="InterPro"/>
</dbReference>
<keyword evidence="2" id="KW-0520">NAD</keyword>